<dbReference type="RefSeq" id="WP_345315722.1">
    <property type="nucleotide sequence ID" value="NZ_BAABLF010000005.1"/>
</dbReference>
<gene>
    <name evidence="2" type="ORF">GCM10025772_07700</name>
</gene>
<dbReference type="PROSITE" id="PS51257">
    <property type="entry name" value="PROKAR_LIPOPROTEIN"/>
    <property type="match status" value="1"/>
</dbReference>
<feature type="domain" description="Retropepsin-like aspartic endopeptidase" evidence="1">
    <location>
        <begin position="104"/>
        <end position="245"/>
    </location>
</feature>
<name>A0ABP9RX95_9GAMM</name>
<dbReference type="SUPFAM" id="SSF50630">
    <property type="entry name" value="Acid proteases"/>
    <property type="match status" value="1"/>
</dbReference>
<reference evidence="3" key="1">
    <citation type="journal article" date="2019" name="Int. J. Syst. Evol. Microbiol.">
        <title>The Global Catalogue of Microorganisms (GCM) 10K type strain sequencing project: providing services to taxonomists for standard genome sequencing and annotation.</title>
        <authorList>
            <consortium name="The Broad Institute Genomics Platform"/>
            <consortium name="The Broad Institute Genome Sequencing Center for Infectious Disease"/>
            <person name="Wu L."/>
            <person name="Ma J."/>
        </authorList>
    </citation>
    <scope>NUCLEOTIDE SEQUENCE [LARGE SCALE GENOMIC DNA]</scope>
    <source>
        <strain evidence="3">JCM 18720</strain>
    </source>
</reference>
<dbReference type="Gene3D" id="2.40.70.10">
    <property type="entry name" value="Acid Proteases"/>
    <property type="match status" value="1"/>
</dbReference>
<dbReference type="PANTHER" id="PTHR38037:SF2">
    <property type="entry name" value="ATP-DEPENDENT ZINC PROTEASE DOMAIN-CONTAINING PROTEIN-RELATED"/>
    <property type="match status" value="1"/>
</dbReference>
<proteinExistence type="predicted"/>
<accession>A0ABP9RX95</accession>
<keyword evidence="3" id="KW-1185">Reference proteome</keyword>
<dbReference type="EMBL" id="BAABLF010000005">
    <property type="protein sequence ID" value="GAA5188233.1"/>
    <property type="molecule type" value="Genomic_DNA"/>
</dbReference>
<dbReference type="InterPro" id="IPR008503">
    <property type="entry name" value="Asp_endopeptidase"/>
</dbReference>
<keyword evidence="2" id="KW-0378">Hydrolase</keyword>
<dbReference type="GO" id="GO:0006508">
    <property type="term" value="P:proteolysis"/>
    <property type="evidence" value="ECO:0007669"/>
    <property type="project" value="UniProtKB-KW"/>
</dbReference>
<organism evidence="2 3">
    <name type="scientific">Ferrimonas gelatinilytica</name>
    <dbReference type="NCBI Taxonomy" id="1255257"/>
    <lineage>
        <taxon>Bacteria</taxon>
        <taxon>Pseudomonadati</taxon>
        <taxon>Pseudomonadota</taxon>
        <taxon>Gammaproteobacteria</taxon>
        <taxon>Alteromonadales</taxon>
        <taxon>Ferrimonadaceae</taxon>
        <taxon>Ferrimonas</taxon>
    </lineage>
</organism>
<dbReference type="Proteomes" id="UP001501600">
    <property type="component" value="Unassembled WGS sequence"/>
</dbReference>
<evidence type="ECO:0000313" key="2">
    <source>
        <dbReference type="EMBL" id="GAA5188233.1"/>
    </source>
</evidence>
<dbReference type="Pfam" id="PF05618">
    <property type="entry name" value="Zn_protease"/>
    <property type="match status" value="1"/>
</dbReference>
<evidence type="ECO:0000259" key="1">
    <source>
        <dbReference type="Pfam" id="PF05618"/>
    </source>
</evidence>
<evidence type="ECO:0000313" key="3">
    <source>
        <dbReference type="Proteomes" id="UP001501600"/>
    </source>
</evidence>
<sequence length="252" mass="27971">MRSHILIAVTMISLLGGCAQKPEPATQAQLTNVMEQQKAQIAQLLNQRCAEEFQLDAAEQAYQTQVIEQLTGVNTAMAALVASSQRPPVECPEVKPDPLGEKMVLGEVEHVYVQEVGRAFDARVDTGAVSSSISAQNIQAFERDGKEWVRFEIPRNGEPQADEKDEKTPEANTVEARIARYVNIKRASAEGTERRPVILARLKVGDYVAETELNLTDRSHMEYPLLLGRKFFKDIAVVDVSRSYILSDSNSQ</sequence>
<dbReference type="InterPro" id="IPR021109">
    <property type="entry name" value="Peptidase_aspartic_dom_sf"/>
</dbReference>
<dbReference type="GO" id="GO:0008233">
    <property type="term" value="F:peptidase activity"/>
    <property type="evidence" value="ECO:0007669"/>
    <property type="project" value="UniProtKB-KW"/>
</dbReference>
<comment type="caution">
    <text evidence="2">The sequence shown here is derived from an EMBL/GenBank/DDBJ whole genome shotgun (WGS) entry which is preliminary data.</text>
</comment>
<dbReference type="PANTHER" id="PTHR38037">
    <property type="entry name" value="ZN_PROTEASE DOMAIN-CONTAINING PROTEIN"/>
    <property type="match status" value="1"/>
</dbReference>
<keyword evidence="2" id="KW-0645">Protease</keyword>
<protein>
    <submittedName>
        <fullName evidence="2">ATP-dependent zinc protease</fullName>
    </submittedName>
</protein>